<sequence>MKKNILLSILTILFLACDKNGDGDTDSKETSSLLTGKWELVEITSEDGRIGSATSTSSSYFEMLFHGEGSNLDVVLSFSENPNAFEIIGEGFLYERIITDTTGDIEISGGKFLEQWPFAYDFLNPGNGWKVEEKKYLYHDERGSLWVDHGAEILELNETTLKLKMDYNEDWPKTGGYIGKETSTFYATFNKI</sequence>
<dbReference type="AlphaFoldDB" id="A0A285MUP2"/>
<proteinExistence type="predicted"/>
<protein>
    <recommendedName>
        <fullName evidence="3">Lipocalin-like domain-containing protein</fullName>
    </recommendedName>
</protein>
<evidence type="ECO:0008006" key="3">
    <source>
        <dbReference type="Google" id="ProtNLM"/>
    </source>
</evidence>
<dbReference type="OrthoDB" id="1433993at2"/>
<name>A0A285MUP2_9FLAO</name>
<dbReference type="RefSeq" id="WP_097046355.1">
    <property type="nucleotide sequence ID" value="NZ_OBEH01000004.1"/>
</dbReference>
<reference evidence="2" key="1">
    <citation type="submission" date="2017-09" db="EMBL/GenBank/DDBJ databases">
        <authorList>
            <person name="Varghese N."/>
            <person name="Submissions S."/>
        </authorList>
    </citation>
    <scope>NUCLEOTIDE SEQUENCE [LARGE SCALE GENOMIC DNA]</scope>
    <source>
        <strain evidence="2">DSM 25885</strain>
    </source>
</reference>
<dbReference type="PROSITE" id="PS51257">
    <property type="entry name" value="PROKAR_LIPOPROTEIN"/>
    <property type="match status" value="1"/>
</dbReference>
<organism evidence="1 2">
    <name type="scientific">Flagellimonas pacifica</name>
    <dbReference type="NCBI Taxonomy" id="1247520"/>
    <lineage>
        <taxon>Bacteria</taxon>
        <taxon>Pseudomonadati</taxon>
        <taxon>Bacteroidota</taxon>
        <taxon>Flavobacteriia</taxon>
        <taxon>Flavobacteriales</taxon>
        <taxon>Flavobacteriaceae</taxon>
        <taxon>Flagellimonas</taxon>
    </lineage>
</organism>
<dbReference type="Proteomes" id="UP000219048">
    <property type="component" value="Unassembled WGS sequence"/>
</dbReference>
<accession>A0A285MUP2</accession>
<evidence type="ECO:0000313" key="1">
    <source>
        <dbReference type="EMBL" id="SNZ00894.1"/>
    </source>
</evidence>
<evidence type="ECO:0000313" key="2">
    <source>
        <dbReference type="Proteomes" id="UP000219048"/>
    </source>
</evidence>
<keyword evidence="2" id="KW-1185">Reference proteome</keyword>
<gene>
    <name evidence="1" type="ORF">SAMN06265377_2721</name>
</gene>
<dbReference type="EMBL" id="OBEH01000004">
    <property type="protein sequence ID" value="SNZ00894.1"/>
    <property type="molecule type" value="Genomic_DNA"/>
</dbReference>